<dbReference type="SUPFAM" id="SSF51735">
    <property type="entry name" value="NAD(P)-binding Rossmann-fold domains"/>
    <property type="match status" value="1"/>
</dbReference>
<name>A0A7X5R0Z6_9MICO</name>
<dbReference type="EMBL" id="JAAMOX010000001">
    <property type="protein sequence ID" value="NIH53593.1"/>
    <property type="molecule type" value="Genomic_DNA"/>
</dbReference>
<protein>
    <submittedName>
        <fullName evidence="1">Shikimate 5-dehydrogenase</fullName>
    </submittedName>
</protein>
<sequence length="325" mass="35308">MTTPLTYRFDTLQPAEKPTLYFIGVTTAGSSIRQVFPQWADALGLRNVQLVGIDLPLHADPEEYRRVTEFIKADPLSLGALVTTHKIDMFHAAKDLFDRIDPLAELMDEISCISKRDGELWVHAKDPISSGFALEAFIPESHWSEHPEAQAFILGAGGSAVAISWYLTRAERGAEVPAGIVVTNRSPKRLEMLQDIYAAAGAKTPLTTVLAPSPELNDAALSRVPAGSVVINATGLGKDAPGSPLTDAAVFPQGSIAWDLNYRGDLVFLDQARTQSADRNVTVVDGWDYFLHGWTQVIAEVFHITIPTSGPEFERLSAIAASTRS</sequence>
<evidence type="ECO:0000313" key="2">
    <source>
        <dbReference type="Proteomes" id="UP000541033"/>
    </source>
</evidence>
<accession>A0A7X5R0Z6</accession>
<keyword evidence="2" id="KW-1185">Reference proteome</keyword>
<dbReference type="Proteomes" id="UP000541033">
    <property type="component" value="Unassembled WGS sequence"/>
</dbReference>
<evidence type="ECO:0000313" key="1">
    <source>
        <dbReference type="EMBL" id="NIH53593.1"/>
    </source>
</evidence>
<organism evidence="1 2">
    <name type="scientific">Lysinibacter cavernae</name>
    <dbReference type="NCBI Taxonomy" id="1640652"/>
    <lineage>
        <taxon>Bacteria</taxon>
        <taxon>Bacillati</taxon>
        <taxon>Actinomycetota</taxon>
        <taxon>Actinomycetes</taxon>
        <taxon>Micrococcales</taxon>
        <taxon>Microbacteriaceae</taxon>
        <taxon>Lysinibacter</taxon>
    </lineage>
</organism>
<dbReference type="Gene3D" id="3.40.50.720">
    <property type="entry name" value="NAD(P)-binding Rossmann-like Domain"/>
    <property type="match status" value="1"/>
</dbReference>
<dbReference type="InterPro" id="IPR036291">
    <property type="entry name" value="NAD(P)-bd_dom_sf"/>
</dbReference>
<dbReference type="RefSeq" id="WP_167149326.1">
    <property type="nucleotide sequence ID" value="NZ_JAAMOX010000001.1"/>
</dbReference>
<proteinExistence type="predicted"/>
<reference evidence="1 2" key="1">
    <citation type="submission" date="2020-02" db="EMBL/GenBank/DDBJ databases">
        <title>Sequencing the genomes of 1000 actinobacteria strains.</title>
        <authorList>
            <person name="Klenk H.-P."/>
        </authorList>
    </citation>
    <scope>NUCLEOTIDE SEQUENCE [LARGE SCALE GENOMIC DNA]</scope>
    <source>
        <strain evidence="1 2">DSM 27960</strain>
    </source>
</reference>
<gene>
    <name evidence="1" type="ORF">FHX76_001461</name>
</gene>
<dbReference type="AlphaFoldDB" id="A0A7X5R0Z6"/>
<comment type="caution">
    <text evidence="1">The sequence shown here is derived from an EMBL/GenBank/DDBJ whole genome shotgun (WGS) entry which is preliminary data.</text>
</comment>